<keyword evidence="3" id="KW-1185">Reference proteome</keyword>
<name>A0A0C3S886_PHLG1</name>
<dbReference type="HOGENOM" id="CLU_2050470_0_0_1"/>
<dbReference type="Proteomes" id="UP000053257">
    <property type="component" value="Unassembled WGS sequence"/>
</dbReference>
<accession>A0A0C3S886</accession>
<dbReference type="EMBL" id="KN840438">
    <property type="protein sequence ID" value="KIP12866.1"/>
    <property type="molecule type" value="Genomic_DNA"/>
</dbReference>
<protein>
    <submittedName>
        <fullName evidence="2">Uncharacterized protein</fullName>
    </submittedName>
</protein>
<keyword evidence="1" id="KW-0732">Signal</keyword>
<evidence type="ECO:0000313" key="3">
    <source>
        <dbReference type="Proteomes" id="UP000053257"/>
    </source>
</evidence>
<proteinExistence type="predicted"/>
<organism evidence="2 3">
    <name type="scientific">Phlebiopsis gigantea (strain 11061_1 CR5-6)</name>
    <name type="common">White-rot fungus</name>
    <name type="synonym">Peniophora gigantea</name>
    <dbReference type="NCBI Taxonomy" id="745531"/>
    <lineage>
        <taxon>Eukaryota</taxon>
        <taxon>Fungi</taxon>
        <taxon>Dikarya</taxon>
        <taxon>Basidiomycota</taxon>
        <taxon>Agaricomycotina</taxon>
        <taxon>Agaricomycetes</taxon>
        <taxon>Polyporales</taxon>
        <taxon>Phanerochaetaceae</taxon>
        <taxon>Phlebiopsis</taxon>
    </lineage>
</organism>
<reference evidence="2 3" key="1">
    <citation type="journal article" date="2014" name="PLoS Genet.">
        <title>Analysis of the Phlebiopsis gigantea genome, transcriptome and secretome provides insight into its pioneer colonization strategies of wood.</title>
        <authorList>
            <person name="Hori C."/>
            <person name="Ishida T."/>
            <person name="Igarashi K."/>
            <person name="Samejima M."/>
            <person name="Suzuki H."/>
            <person name="Master E."/>
            <person name="Ferreira P."/>
            <person name="Ruiz-Duenas F.J."/>
            <person name="Held B."/>
            <person name="Canessa P."/>
            <person name="Larrondo L.F."/>
            <person name="Schmoll M."/>
            <person name="Druzhinina I.S."/>
            <person name="Kubicek C.P."/>
            <person name="Gaskell J.A."/>
            <person name="Kersten P."/>
            <person name="St John F."/>
            <person name="Glasner J."/>
            <person name="Sabat G."/>
            <person name="Splinter BonDurant S."/>
            <person name="Syed K."/>
            <person name="Yadav J."/>
            <person name="Mgbeahuruike A.C."/>
            <person name="Kovalchuk A."/>
            <person name="Asiegbu F.O."/>
            <person name="Lackner G."/>
            <person name="Hoffmeister D."/>
            <person name="Rencoret J."/>
            <person name="Gutierrez A."/>
            <person name="Sun H."/>
            <person name="Lindquist E."/>
            <person name="Barry K."/>
            <person name="Riley R."/>
            <person name="Grigoriev I.V."/>
            <person name="Henrissat B."/>
            <person name="Kues U."/>
            <person name="Berka R.M."/>
            <person name="Martinez A.T."/>
            <person name="Covert S.F."/>
            <person name="Blanchette R.A."/>
            <person name="Cullen D."/>
        </authorList>
    </citation>
    <scope>NUCLEOTIDE SEQUENCE [LARGE SCALE GENOMIC DNA]</scope>
    <source>
        <strain evidence="2 3">11061_1 CR5-6</strain>
    </source>
</reference>
<gene>
    <name evidence="2" type="ORF">PHLGIDRAFT_113453</name>
</gene>
<dbReference type="AlphaFoldDB" id="A0A0C3S886"/>
<feature type="chain" id="PRO_5002169415" evidence="1">
    <location>
        <begin position="17"/>
        <end position="120"/>
    </location>
</feature>
<sequence length="120" mass="12703">MRLVALFVPLATFVATTPLLETRQPASCGADCYFSISEQQFGDPSTLHLIESSSPGCGTCPGHNCTGKADATITSLDGKTQWVYEYWASLSSIMAVASAICGTADASNLIVKARHRMTAI</sequence>
<evidence type="ECO:0000256" key="1">
    <source>
        <dbReference type="SAM" id="SignalP"/>
    </source>
</evidence>
<feature type="signal peptide" evidence="1">
    <location>
        <begin position="1"/>
        <end position="16"/>
    </location>
</feature>
<evidence type="ECO:0000313" key="2">
    <source>
        <dbReference type="EMBL" id="KIP12866.1"/>
    </source>
</evidence>